<dbReference type="PROSITE" id="PS00134">
    <property type="entry name" value="TRYPSIN_HIS"/>
    <property type="match status" value="1"/>
</dbReference>
<reference evidence="3" key="3">
    <citation type="submission" date="2025-09" db="UniProtKB">
        <authorList>
            <consortium name="Ensembl"/>
        </authorList>
    </citation>
    <scope>IDENTIFICATION</scope>
</reference>
<dbReference type="PRINTS" id="PR00722">
    <property type="entry name" value="CHYMOTRYPSIN"/>
</dbReference>
<gene>
    <name evidence="3" type="primary">LOC102346386</name>
</gene>
<evidence type="ECO:0000313" key="3">
    <source>
        <dbReference type="Ensembl" id="ENSLACP00000023581.1"/>
    </source>
</evidence>
<dbReference type="EMBL" id="AFYH01102022">
    <property type="status" value="NOT_ANNOTATED_CDS"/>
    <property type="molecule type" value="Genomic_DNA"/>
</dbReference>
<dbReference type="InterPro" id="IPR001254">
    <property type="entry name" value="Trypsin_dom"/>
</dbReference>
<dbReference type="AlphaFoldDB" id="M3XLH5"/>
<dbReference type="InParanoid" id="M3XLH5"/>
<dbReference type="PANTHER" id="PTHR24271">
    <property type="entry name" value="KALLIKREIN-RELATED"/>
    <property type="match status" value="1"/>
</dbReference>
<dbReference type="SMART" id="SM00020">
    <property type="entry name" value="Tryp_SPc"/>
    <property type="match status" value="1"/>
</dbReference>
<organism evidence="3 4">
    <name type="scientific">Latimeria chalumnae</name>
    <name type="common">Coelacanth</name>
    <dbReference type="NCBI Taxonomy" id="7897"/>
    <lineage>
        <taxon>Eukaryota</taxon>
        <taxon>Metazoa</taxon>
        <taxon>Chordata</taxon>
        <taxon>Craniata</taxon>
        <taxon>Vertebrata</taxon>
        <taxon>Euteleostomi</taxon>
        <taxon>Coelacanthiformes</taxon>
        <taxon>Coelacanthidae</taxon>
        <taxon>Latimeria</taxon>
    </lineage>
</organism>
<dbReference type="PROSITE" id="PS50240">
    <property type="entry name" value="TRYPSIN_DOM"/>
    <property type="match status" value="1"/>
</dbReference>
<dbReference type="GO" id="GO:0006508">
    <property type="term" value="P:proteolysis"/>
    <property type="evidence" value="ECO:0007669"/>
    <property type="project" value="InterPro"/>
</dbReference>
<dbReference type="GeneTree" id="ENSGT00940000161886"/>
<sequence length="166" mass="18129">MALIETTDKRQKSICAGALIKEQWVLTAAHCRIKGWTATVILGVDKMSEQSKGQTFGVAKFVSRANFTKPPENDLMLLELNKPATLNKNVALLDLPNTTDDVKVNTTCNVAGWGKTASDSFSDTLKEVNITVMNRILCKSNVPKSHKENFICAGGDGKDSCQVKKK</sequence>
<keyword evidence="1" id="KW-1015">Disulfide bond</keyword>
<evidence type="ECO:0000259" key="2">
    <source>
        <dbReference type="PROSITE" id="PS50240"/>
    </source>
</evidence>
<feature type="domain" description="Peptidase S1" evidence="2">
    <location>
        <begin position="1"/>
        <end position="166"/>
    </location>
</feature>
<proteinExistence type="predicted"/>
<dbReference type="EMBL" id="AFYH01102021">
    <property type="status" value="NOT_ANNOTATED_CDS"/>
    <property type="molecule type" value="Genomic_DNA"/>
</dbReference>
<dbReference type="Proteomes" id="UP000008672">
    <property type="component" value="Unassembled WGS sequence"/>
</dbReference>
<dbReference type="InterPro" id="IPR009003">
    <property type="entry name" value="Peptidase_S1_PA"/>
</dbReference>
<dbReference type="GO" id="GO:0004252">
    <property type="term" value="F:serine-type endopeptidase activity"/>
    <property type="evidence" value="ECO:0007669"/>
    <property type="project" value="InterPro"/>
</dbReference>
<reference evidence="4" key="1">
    <citation type="submission" date="2011-08" db="EMBL/GenBank/DDBJ databases">
        <title>The draft genome of Latimeria chalumnae.</title>
        <authorList>
            <person name="Di Palma F."/>
            <person name="Alfoldi J."/>
            <person name="Johnson J."/>
            <person name="Berlin A."/>
            <person name="Gnerre S."/>
            <person name="Jaffe D."/>
            <person name="MacCallum I."/>
            <person name="Young S."/>
            <person name="Walker B.J."/>
            <person name="Lander E."/>
            <person name="Lindblad-Toh K."/>
        </authorList>
    </citation>
    <scope>NUCLEOTIDE SEQUENCE [LARGE SCALE GENOMIC DNA]</scope>
    <source>
        <strain evidence="4">Wild caught</strain>
    </source>
</reference>
<dbReference type="Pfam" id="PF00089">
    <property type="entry name" value="Trypsin"/>
    <property type="match status" value="1"/>
</dbReference>
<evidence type="ECO:0000256" key="1">
    <source>
        <dbReference type="ARBA" id="ARBA00023157"/>
    </source>
</evidence>
<dbReference type="Gene3D" id="2.40.10.10">
    <property type="entry name" value="Trypsin-like serine proteases"/>
    <property type="match status" value="2"/>
</dbReference>
<dbReference type="CDD" id="cd00190">
    <property type="entry name" value="Tryp_SPc"/>
    <property type="match status" value="1"/>
</dbReference>
<dbReference type="eggNOG" id="KOG3627">
    <property type="taxonomic scope" value="Eukaryota"/>
</dbReference>
<evidence type="ECO:0000313" key="4">
    <source>
        <dbReference type="Proteomes" id="UP000008672"/>
    </source>
</evidence>
<protein>
    <recommendedName>
        <fullName evidence="2">Peptidase S1 domain-containing protein</fullName>
    </recommendedName>
</protein>
<accession>M3XLH5</accession>
<dbReference type="PANTHER" id="PTHR24271:SF52">
    <property type="entry name" value="GRANZYME K"/>
    <property type="match status" value="1"/>
</dbReference>
<dbReference type="InterPro" id="IPR001314">
    <property type="entry name" value="Peptidase_S1A"/>
</dbReference>
<dbReference type="OMA" id="HKENFIC"/>
<reference evidence="3" key="2">
    <citation type="submission" date="2025-08" db="UniProtKB">
        <authorList>
            <consortium name="Ensembl"/>
        </authorList>
    </citation>
    <scope>IDENTIFICATION</scope>
</reference>
<dbReference type="FunFam" id="2.40.10.10:FF:000005">
    <property type="entry name" value="Serine protease 37"/>
    <property type="match status" value="1"/>
</dbReference>
<dbReference type="InterPro" id="IPR043504">
    <property type="entry name" value="Peptidase_S1_PA_chymotrypsin"/>
</dbReference>
<dbReference type="HOGENOM" id="CLU_006842_1_5_1"/>
<name>M3XLH5_LATCH</name>
<dbReference type="SUPFAM" id="SSF50494">
    <property type="entry name" value="Trypsin-like serine proteases"/>
    <property type="match status" value="1"/>
</dbReference>
<dbReference type="InterPro" id="IPR018114">
    <property type="entry name" value="TRYPSIN_HIS"/>
</dbReference>
<dbReference type="Ensembl" id="ENSLACT00000025190.1">
    <property type="protein sequence ID" value="ENSLACP00000023581.1"/>
    <property type="gene ID" value="ENSLACG00000022507.1"/>
</dbReference>
<keyword evidence="4" id="KW-1185">Reference proteome</keyword>
<dbReference type="STRING" id="7897.ENSLACP00000023581"/>